<proteinExistence type="inferred from homology"/>
<evidence type="ECO:0000256" key="1">
    <source>
        <dbReference type="ARBA" id="ARBA00022676"/>
    </source>
</evidence>
<evidence type="ECO:0000313" key="4">
    <source>
        <dbReference type="EMBL" id="KAK2174022.1"/>
    </source>
</evidence>
<keyword evidence="3" id="KW-0333">Golgi apparatus</keyword>
<sequence>MEQLAGVPLYKSRRKGHSIVSRSNRTIVLRFRANTSTFPEPAPDAGNLSSIFMGRTGNRMIIYAGLYGIARRNGMHHVISSNNPLLKLFKLNATVSDSDRPGRDWVQYVVKTKTYDRRTEYLDPRINVELVGYCGQWEYIANVMQDLLKNHFRLRDDIQRQADNFLRRSMAKFALTSSDVALIGVHIRRTDLLARREREGNFNSIPSVSFYRHAAAFFNRLFYNQTLYVVCSDDIEWAKANFVGDRPVVFSVGNSADVDFAILASCNHSIISMGTFSRWSAYVAGGVTITYSHKAPTQVPLSDARKSVGPTENPAHAWITLS</sequence>
<reference evidence="4" key="1">
    <citation type="journal article" date="2023" name="Mol. Biol. Evol.">
        <title>Third-Generation Sequencing Reveals the Adaptive Role of the Epigenome in Three Deep-Sea Polychaetes.</title>
        <authorList>
            <person name="Perez M."/>
            <person name="Aroh O."/>
            <person name="Sun Y."/>
            <person name="Lan Y."/>
            <person name="Juniper S.K."/>
            <person name="Young C.R."/>
            <person name="Angers B."/>
            <person name="Qian P.Y."/>
        </authorList>
    </citation>
    <scope>NUCLEOTIDE SEQUENCE</scope>
    <source>
        <strain evidence="4">R07B-5</strain>
    </source>
</reference>
<comment type="similarity">
    <text evidence="3">Belongs to the glycosyltransferase 11 family.</text>
</comment>
<keyword evidence="1 3" id="KW-0328">Glycosyltransferase</keyword>
<keyword evidence="3" id="KW-0735">Signal-anchor</keyword>
<dbReference type="EC" id="2.4.1.-" evidence="3"/>
<dbReference type="GO" id="GO:0008107">
    <property type="term" value="F:galactoside 2-alpha-L-fucosyltransferase activity"/>
    <property type="evidence" value="ECO:0007669"/>
    <property type="project" value="InterPro"/>
</dbReference>
<organism evidence="4 5">
    <name type="scientific">Ridgeia piscesae</name>
    <name type="common">Tubeworm</name>
    <dbReference type="NCBI Taxonomy" id="27915"/>
    <lineage>
        <taxon>Eukaryota</taxon>
        <taxon>Metazoa</taxon>
        <taxon>Spiralia</taxon>
        <taxon>Lophotrochozoa</taxon>
        <taxon>Annelida</taxon>
        <taxon>Polychaeta</taxon>
        <taxon>Sedentaria</taxon>
        <taxon>Canalipalpata</taxon>
        <taxon>Sabellida</taxon>
        <taxon>Siboglinidae</taxon>
        <taxon>Ridgeia</taxon>
    </lineage>
</organism>
<gene>
    <name evidence="4" type="ORF">NP493_835g02000</name>
</gene>
<evidence type="ECO:0000256" key="2">
    <source>
        <dbReference type="ARBA" id="ARBA00022679"/>
    </source>
</evidence>
<name>A0AAD9NKU7_RIDPI</name>
<dbReference type="PANTHER" id="PTHR11927">
    <property type="entry name" value="GALACTOSIDE 2-L-FUCOSYLTRANSFERASE"/>
    <property type="match status" value="1"/>
</dbReference>
<dbReference type="GO" id="GO:0032580">
    <property type="term" value="C:Golgi cisterna membrane"/>
    <property type="evidence" value="ECO:0007669"/>
    <property type="project" value="UniProtKB-SubCell"/>
</dbReference>
<dbReference type="AlphaFoldDB" id="A0AAD9NKU7"/>
<comment type="subcellular location">
    <subcellularLocation>
        <location evidence="3">Golgi apparatus</location>
        <location evidence="3">Golgi stack membrane</location>
        <topology evidence="3">Single-pass type II membrane protein</topology>
    </subcellularLocation>
</comment>
<dbReference type="CDD" id="cd11301">
    <property type="entry name" value="Fut1_Fut2_like"/>
    <property type="match status" value="1"/>
</dbReference>
<evidence type="ECO:0000313" key="5">
    <source>
        <dbReference type="Proteomes" id="UP001209878"/>
    </source>
</evidence>
<keyword evidence="3" id="KW-0325">Glycoprotein</keyword>
<evidence type="ECO:0000256" key="3">
    <source>
        <dbReference type="RuleBase" id="RU363129"/>
    </source>
</evidence>
<keyword evidence="2 3" id="KW-0808">Transferase</keyword>
<dbReference type="Pfam" id="PF01531">
    <property type="entry name" value="Glyco_transf_11"/>
    <property type="match status" value="1"/>
</dbReference>
<dbReference type="PANTHER" id="PTHR11927:SF9">
    <property type="entry name" value="L-FUCOSYLTRANSFERASE"/>
    <property type="match status" value="1"/>
</dbReference>
<keyword evidence="3" id="KW-0812">Transmembrane</keyword>
<keyword evidence="5" id="KW-1185">Reference proteome</keyword>
<comment type="pathway">
    <text evidence="3">Protein modification; protein glycosylation.</text>
</comment>
<dbReference type="Proteomes" id="UP001209878">
    <property type="component" value="Unassembled WGS sequence"/>
</dbReference>
<accession>A0AAD9NKU7</accession>
<dbReference type="InterPro" id="IPR002516">
    <property type="entry name" value="Glyco_trans_11"/>
</dbReference>
<comment type="caution">
    <text evidence="4">The sequence shown here is derived from an EMBL/GenBank/DDBJ whole genome shotgun (WGS) entry which is preliminary data.</text>
</comment>
<dbReference type="GO" id="GO:0005975">
    <property type="term" value="P:carbohydrate metabolic process"/>
    <property type="evidence" value="ECO:0007669"/>
    <property type="project" value="InterPro"/>
</dbReference>
<protein>
    <recommendedName>
        <fullName evidence="3">L-Fucosyltransferase</fullName>
        <ecNumber evidence="3">2.4.1.-</ecNumber>
    </recommendedName>
</protein>
<dbReference type="EMBL" id="JAODUO010000834">
    <property type="protein sequence ID" value="KAK2174022.1"/>
    <property type="molecule type" value="Genomic_DNA"/>
</dbReference>